<proteinExistence type="predicted"/>
<comment type="caution">
    <text evidence="1">The sequence shown here is derived from an EMBL/GenBank/DDBJ whole genome shotgun (WGS) entry which is preliminary data.</text>
</comment>
<gene>
    <name evidence="1" type="ORF">C7455_1022</name>
</gene>
<accession>A0A316GKY6</accession>
<dbReference type="Proteomes" id="UP000245708">
    <property type="component" value="Unassembled WGS sequence"/>
</dbReference>
<dbReference type="EMBL" id="QGGW01000002">
    <property type="protein sequence ID" value="PWK61317.1"/>
    <property type="molecule type" value="Genomic_DNA"/>
</dbReference>
<reference evidence="1 2" key="1">
    <citation type="submission" date="2018-05" db="EMBL/GenBank/DDBJ databases">
        <title>Genomic Encyclopedia of Type Strains, Phase IV (KMG-IV): sequencing the most valuable type-strain genomes for metagenomic binning, comparative biology and taxonomic classification.</title>
        <authorList>
            <person name="Goeker M."/>
        </authorList>
    </citation>
    <scope>NUCLEOTIDE SEQUENCE [LARGE SCALE GENOMIC DNA]</scope>
    <source>
        <strain evidence="1 2">DSM 16097</strain>
    </source>
</reference>
<evidence type="ECO:0000313" key="1">
    <source>
        <dbReference type="EMBL" id="PWK61317.1"/>
    </source>
</evidence>
<keyword evidence="2" id="KW-1185">Reference proteome</keyword>
<organism evidence="1 2">
    <name type="scientific">Roseicyclus mahoneyensis</name>
    <dbReference type="NCBI Taxonomy" id="164332"/>
    <lineage>
        <taxon>Bacteria</taxon>
        <taxon>Pseudomonadati</taxon>
        <taxon>Pseudomonadota</taxon>
        <taxon>Alphaproteobacteria</taxon>
        <taxon>Rhodobacterales</taxon>
        <taxon>Roseobacteraceae</taxon>
        <taxon>Roseicyclus</taxon>
    </lineage>
</organism>
<protein>
    <submittedName>
        <fullName evidence="1">Uncharacterized protein</fullName>
    </submittedName>
</protein>
<name>A0A316GKY6_9RHOB</name>
<dbReference type="AlphaFoldDB" id="A0A316GKY6"/>
<evidence type="ECO:0000313" key="2">
    <source>
        <dbReference type="Proteomes" id="UP000245708"/>
    </source>
</evidence>
<sequence length="215" mass="23028">MAAWGGIKVWMAAFSRDSRKVEIGRNAAYESAGSIDPLNRGLEGASKHILGAQIVRRRILIVADPSCQLLDHVSWLDRFTLGVEMCSSLSDAKARAAHFAEPLIVLVGIDYFQDLDVAVDALGRFRATTSNLPVVIASTSFARPDLSCERAMIADASIRLPASRPQIALALGAAVTNHRVVRKRLGTSLLGSDDVAGPEITGSVADMARPSHMSH</sequence>